<gene>
    <name evidence="1" type="ORF">GQ55_8G246900</name>
</gene>
<sequence>MEWPPAAWAWQEFSSGTGRWEEKVFVRDGEAAGTVGDLLLNPLDYQLEPRWRYAAYWQGALYIHCSGEFVSRFSMEDGKYKVIKSPIDLAECKSDVRSFPGRSEKGVYFAAIDPMDNLRVWILGSESSDQTGWVPKHQSKLKTYSW</sequence>
<dbReference type="Gramene" id="PUZ45717">
    <property type="protein sequence ID" value="PUZ45717"/>
    <property type="gene ID" value="GQ55_8G246900"/>
</dbReference>
<protein>
    <recommendedName>
        <fullName evidence="3">F-box associated domain-containing protein</fullName>
    </recommendedName>
</protein>
<evidence type="ECO:0008006" key="3">
    <source>
        <dbReference type="Google" id="ProtNLM"/>
    </source>
</evidence>
<dbReference type="OrthoDB" id="690186at2759"/>
<evidence type="ECO:0000313" key="1">
    <source>
        <dbReference type="EMBL" id="PUZ45717.1"/>
    </source>
</evidence>
<dbReference type="STRING" id="1504633.A0A2T7CQU1"/>
<keyword evidence="2" id="KW-1185">Reference proteome</keyword>
<reference evidence="1 2" key="1">
    <citation type="submission" date="2018-04" db="EMBL/GenBank/DDBJ databases">
        <title>WGS assembly of Panicum hallii var. hallii HAL2.</title>
        <authorList>
            <person name="Lovell J."/>
            <person name="Jenkins J."/>
            <person name="Lowry D."/>
            <person name="Mamidi S."/>
            <person name="Sreedasyam A."/>
            <person name="Weng X."/>
            <person name="Barry K."/>
            <person name="Bonette J."/>
            <person name="Campitelli B."/>
            <person name="Daum C."/>
            <person name="Gordon S."/>
            <person name="Gould B."/>
            <person name="Lipzen A."/>
            <person name="MacQueen A."/>
            <person name="Palacio-Mejia J."/>
            <person name="Plott C."/>
            <person name="Shakirov E."/>
            <person name="Shu S."/>
            <person name="Yoshinaga Y."/>
            <person name="Zane M."/>
            <person name="Rokhsar D."/>
            <person name="Grimwood J."/>
            <person name="Schmutz J."/>
            <person name="Juenger T."/>
        </authorList>
    </citation>
    <scope>NUCLEOTIDE SEQUENCE [LARGE SCALE GENOMIC DNA]</scope>
    <source>
        <strain evidence="2">cv. HAL2</strain>
    </source>
</reference>
<dbReference type="Proteomes" id="UP000244336">
    <property type="component" value="Chromosome 8"/>
</dbReference>
<name>A0A2T7CQU1_9POAL</name>
<organism evidence="1 2">
    <name type="scientific">Panicum hallii var. hallii</name>
    <dbReference type="NCBI Taxonomy" id="1504633"/>
    <lineage>
        <taxon>Eukaryota</taxon>
        <taxon>Viridiplantae</taxon>
        <taxon>Streptophyta</taxon>
        <taxon>Embryophyta</taxon>
        <taxon>Tracheophyta</taxon>
        <taxon>Spermatophyta</taxon>
        <taxon>Magnoliopsida</taxon>
        <taxon>Liliopsida</taxon>
        <taxon>Poales</taxon>
        <taxon>Poaceae</taxon>
        <taxon>PACMAD clade</taxon>
        <taxon>Panicoideae</taxon>
        <taxon>Panicodae</taxon>
        <taxon>Paniceae</taxon>
        <taxon>Panicinae</taxon>
        <taxon>Panicum</taxon>
        <taxon>Panicum sect. Panicum</taxon>
    </lineage>
</organism>
<accession>A0A2T7CQU1</accession>
<evidence type="ECO:0000313" key="2">
    <source>
        <dbReference type="Proteomes" id="UP000244336"/>
    </source>
</evidence>
<dbReference type="PANTHER" id="PTHR34591:SF43">
    <property type="entry name" value="F-BOX DOMAIN-CONTAINING PROTEIN"/>
    <property type="match status" value="1"/>
</dbReference>
<dbReference type="PANTHER" id="PTHR34591">
    <property type="entry name" value="OS03G0653100 PROTEIN-RELATED"/>
    <property type="match status" value="1"/>
</dbReference>
<proteinExistence type="predicted"/>
<dbReference type="EMBL" id="CM009756">
    <property type="protein sequence ID" value="PUZ45717.1"/>
    <property type="molecule type" value="Genomic_DNA"/>
</dbReference>
<dbReference type="AlphaFoldDB" id="A0A2T7CQU1"/>